<dbReference type="RefSeq" id="WP_014255443.1">
    <property type="nucleotide sequence ID" value="NC_016627.1"/>
</dbReference>
<dbReference type="HOGENOM" id="CLU_010686_18_2_9"/>
<reference evidence="4 5" key="2">
    <citation type="journal article" date="2012" name="Stand. Genomic Sci.">
        <title>Complete Genome Sequence of Clostridium clariflavum DSM 19732.</title>
        <authorList>
            <person name="Izquierdo J.A."/>
            <person name="Goodwin L."/>
            <person name="Davenport K.W."/>
            <person name="Teshima H."/>
            <person name="Bruce D."/>
            <person name="Detter C."/>
            <person name="Tapia R."/>
            <person name="Han S."/>
            <person name="Land M."/>
            <person name="Hauser L."/>
            <person name="Jeffries C.D."/>
            <person name="Han J."/>
            <person name="Pitluck S."/>
            <person name="Nolan M."/>
            <person name="Chen A."/>
            <person name="Huntemann M."/>
            <person name="Mavromatis K."/>
            <person name="Mikhailova N."/>
            <person name="Liolios K."/>
            <person name="Woyke T."/>
            <person name="Lynd L.R."/>
        </authorList>
    </citation>
    <scope>NUCLEOTIDE SEQUENCE [LARGE SCALE GENOMIC DNA]</scope>
    <source>
        <strain evidence="5">DSM 19732 / NBRC 101661 / EBR45</strain>
    </source>
</reference>
<dbReference type="SUPFAM" id="SSF53041">
    <property type="entry name" value="Resolvase-like"/>
    <property type="match status" value="1"/>
</dbReference>
<dbReference type="GO" id="GO:0000150">
    <property type="term" value="F:DNA strand exchange activity"/>
    <property type="evidence" value="ECO:0007669"/>
    <property type="project" value="InterPro"/>
</dbReference>
<dbReference type="Pfam" id="PF00239">
    <property type="entry name" value="Resolvase"/>
    <property type="match status" value="1"/>
</dbReference>
<evidence type="ECO:0000313" key="4">
    <source>
        <dbReference type="EMBL" id="AEV68864.1"/>
    </source>
</evidence>
<dbReference type="Pfam" id="PF13408">
    <property type="entry name" value="Zn_ribbon_recom"/>
    <property type="match status" value="1"/>
</dbReference>
<dbReference type="Pfam" id="PF07508">
    <property type="entry name" value="Recombinase"/>
    <property type="match status" value="1"/>
</dbReference>
<dbReference type="AlphaFoldDB" id="G8LXW1"/>
<dbReference type="GO" id="GO:0003677">
    <property type="term" value="F:DNA binding"/>
    <property type="evidence" value="ECO:0007669"/>
    <property type="project" value="InterPro"/>
</dbReference>
<evidence type="ECO:0000259" key="2">
    <source>
        <dbReference type="PROSITE" id="PS51736"/>
    </source>
</evidence>
<dbReference type="Gene3D" id="3.40.50.1390">
    <property type="entry name" value="Resolvase, N-terminal catalytic domain"/>
    <property type="match status" value="1"/>
</dbReference>
<dbReference type="STRING" id="720554.Clocl_2277"/>
<dbReference type="PROSITE" id="PS51736">
    <property type="entry name" value="RECOMBINASES_3"/>
    <property type="match status" value="1"/>
</dbReference>
<dbReference type="InterPro" id="IPR050639">
    <property type="entry name" value="SSR_resolvase"/>
</dbReference>
<dbReference type="KEGG" id="ccl:Clocl_2277"/>
<dbReference type="eggNOG" id="COG1961">
    <property type="taxonomic scope" value="Bacteria"/>
</dbReference>
<evidence type="ECO:0000256" key="1">
    <source>
        <dbReference type="SAM" id="Coils"/>
    </source>
</evidence>
<organism evidence="4 5">
    <name type="scientific">Acetivibrio clariflavus (strain DSM 19732 / NBRC 101661 / EBR45)</name>
    <name type="common">Clostridium clariflavum</name>
    <dbReference type="NCBI Taxonomy" id="720554"/>
    <lineage>
        <taxon>Bacteria</taxon>
        <taxon>Bacillati</taxon>
        <taxon>Bacillota</taxon>
        <taxon>Clostridia</taxon>
        <taxon>Eubacteriales</taxon>
        <taxon>Oscillospiraceae</taxon>
        <taxon>Acetivibrio</taxon>
    </lineage>
</organism>
<name>G8LXW1_ACECE</name>
<dbReference type="PANTHER" id="PTHR30461">
    <property type="entry name" value="DNA-INVERTASE FROM LAMBDOID PROPHAGE"/>
    <property type="match status" value="1"/>
</dbReference>
<dbReference type="PANTHER" id="PTHR30461:SF23">
    <property type="entry name" value="DNA RECOMBINASE-RELATED"/>
    <property type="match status" value="1"/>
</dbReference>
<evidence type="ECO:0000259" key="3">
    <source>
        <dbReference type="PROSITE" id="PS51737"/>
    </source>
</evidence>
<dbReference type="PROSITE" id="PS51737">
    <property type="entry name" value="RECOMBINASE_DNA_BIND"/>
    <property type="match status" value="1"/>
</dbReference>
<dbReference type="Gene3D" id="3.90.1750.20">
    <property type="entry name" value="Putative Large Serine Recombinase, Chain B, Domain 2"/>
    <property type="match status" value="1"/>
</dbReference>
<dbReference type="InterPro" id="IPR011109">
    <property type="entry name" value="DNA_bind_recombinase_dom"/>
</dbReference>
<dbReference type="Proteomes" id="UP000005435">
    <property type="component" value="Chromosome"/>
</dbReference>
<proteinExistence type="predicted"/>
<dbReference type="InterPro" id="IPR036162">
    <property type="entry name" value="Resolvase-like_N_sf"/>
</dbReference>
<gene>
    <name evidence="4" type="ordered locus">Clocl_2277</name>
</gene>
<dbReference type="InterPro" id="IPR006119">
    <property type="entry name" value="Resolv_N"/>
</dbReference>
<accession>G8LXW1</accession>
<dbReference type="InterPro" id="IPR038109">
    <property type="entry name" value="DNA_bind_recomb_sf"/>
</dbReference>
<reference evidence="5" key="1">
    <citation type="submission" date="2011-12" db="EMBL/GenBank/DDBJ databases">
        <title>Complete sequence of Clostridium clariflavum DSM 19732.</title>
        <authorList>
            <consortium name="US DOE Joint Genome Institute"/>
            <person name="Lucas S."/>
            <person name="Han J."/>
            <person name="Lapidus A."/>
            <person name="Cheng J.-F."/>
            <person name="Goodwin L."/>
            <person name="Pitluck S."/>
            <person name="Peters L."/>
            <person name="Teshima H."/>
            <person name="Detter J.C."/>
            <person name="Han C."/>
            <person name="Tapia R."/>
            <person name="Land M."/>
            <person name="Hauser L."/>
            <person name="Kyrpides N."/>
            <person name="Ivanova N."/>
            <person name="Pagani I."/>
            <person name="Kitzmiller T."/>
            <person name="Lynd L."/>
            <person name="Izquierdo J."/>
            <person name="Woyke T."/>
        </authorList>
    </citation>
    <scope>NUCLEOTIDE SEQUENCE [LARGE SCALE GENOMIC DNA]</scope>
    <source>
        <strain evidence="5">DSM 19732 / NBRC 101661 / EBR45</strain>
    </source>
</reference>
<dbReference type="InterPro" id="IPR025827">
    <property type="entry name" value="Zn_ribbon_recom_dom"/>
</dbReference>
<dbReference type="OrthoDB" id="1094757at2"/>
<feature type="domain" description="Recombinase" evidence="3">
    <location>
        <begin position="164"/>
        <end position="290"/>
    </location>
</feature>
<evidence type="ECO:0000313" key="5">
    <source>
        <dbReference type="Proteomes" id="UP000005435"/>
    </source>
</evidence>
<protein>
    <submittedName>
        <fullName evidence="4">Site-specific recombinase, DNA invertase Pin</fullName>
    </submittedName>
</protein>
<feature type="domain" description="Resolvase/invertase-type recombinase catalytic" evidence="2">
    <location>
        <begin position="11"/>
        <end position="163"/>
    </location>
</feature>
<dbReference type="SMART" id="SM00857">
    <property type="entry name" value="Resolvase"/>
    <property type="match status" value="1"/>
</dbReference>
<feature type="coiled-coil region" evidence="1">
    <location>
        <begin position="421"/>
        <end position="448"/>
    </location>
</feature>
<dbReference type="EMBL" id="CP003065">
    <property type="protein sequence ID" value="AEV68864.1"/>
    <property type="molecule type" value="Genomic_DNA"/>
</dbReference>
<sequence length="514" mass="59582">MCGSKHGDVYKVAIYVRESRDDNEQNYETIETQRGLLEEFVKSRNLGSIVRIYVDDNVSGAGFERKGIEELKNDISRGIVNLLVIKDLSRLGRNNAKTLLFLDYLEENGVRVITYDGRYDSLKDNDTVGIDTWYNERYIKDISRKIRANLRFKIQKGEYIGNSPFGYLKSPNEKNKLVVNDDEAKVVKEIYALYQEGWGYSRIASYLNQKGCPSPSKGTWNPVTVRRILSNRVYIGDTVQGISERISFKSKKTRRLPEDRWVITENTHEAIIEKEEFYRVQKMMKEKLAGTGPHKGVIHLFRGIVYCGRCGKVMFARARKNRPMAYICSSYGKNGRIDCSSHHIREELLVDIVIEDIIKLIDSLELDSRLIQRLESLFSDDGRTECERLEKQISQKLRQQEMLYLDRLEQKISEDLFVRMNRQLEEKVQLLREELEEVKKRCTDLMTASEIISLLKKQLKAGSITNDIIKTAVDKVVVFEAGDEYPVEIWGDLIAVEDRNRLSEFGGIVIEYKY</sequence>
<keyword evidence="5" id="KW-1185">Reference proteome</keyword>
<keyword evidence="1" id="KW-0175">Coiled coil</keyword>